<organism evidence="2 3">
    <name type="scientific">Aquibacillus salsiterrae</name>
    <dbReference type="NCBI Taxonomy" id="2950439"/>
    <lineage>
        <taxon>Bacteria</taxon>
        <taxon>Bacillati</taxon>
        <taxon>Bacillota</taxon>
        <taxon>Bacilli</taxon>
        <taxon>Bacillales</taxon>
        <taxon>Bacillaceae</taxon>
        <taxon>Aquibacillus</taxon>
    </lineage>
</organism>
<comment type="caution">
    <text evidence="2">The sequence shown here is derived from an EMBL/GenBank/DDBJ whole genome shotgun (WGS) entry which is preliminary data.</text>
</comment>
<keyword evidence="3" id="KW-1185">Reference proteome</keyword>
<dbReference type="EMBL" id="JAMQKC010000005">
    <property type="protein sequence ID" value="MDC3416987.1"/>
    <property type="molecule type" value="Genomic_DNA"/>
</dbReference>
<evidence type="ECO:0000313" key="3">
    <source>
        <dbReference type="Proteomes" id="UP001145069"/>
    </source>
</evidence>
<protein>
    <submittedName>
        <fullName evidence="2">Uncharacterized protein</fullName>
    </submittedName>
</protein>
<keyword evidence="1" id="KW-1133">Transmembrane helix</keyword>
<name>A0A9X3WC20_9BACI</name>
<proteinExistence type="predicted"/>
<gene>
    <name evidence="2" type="ORF">NC799_08630</name>
</gene>
<feature type="transmembrane region" description="Helical" evidence="1">
    <location>
        <begin position="183"/>
        <end position="204"/>
    </location>
</feature>
<evidence type="ECO:0000313" key="2">
    <source>
        <dbReference type="EMBL" id="MDC3416987.1"/>
    </source>
</evidence>
<evidence type="ECO:0000256" key="1">
    <source>
        <dbReference type="SAM" id="Phobius"/>
    </source>
</evidence>
<keyword evidence="1" id="KW-0812">Transmembrane</keyword>
<feature type="transmembrane region" description="Helical" evidence="1">
    <location>
        <begin position="80"/>
        <end position="103"/>
    </location>
</feature>
<feature type="transmembrane region" description="Helical" evidence="1">
    <location>
        <begin position="154"/>
        <end position="177"/>
    </location>
</feature>
<accession>A0A9X3WC20</accession>
<dbReference type="Proteomes" id="UP001145069">
    <property type="component" value="Unassembled WGS sequence"/>
</dbReference>
<keyword evidence="1" id="KW-0472">Membrane</keyword>
<dbReference type="RefSeq" id="WP_272446038.1">
    <property type="nucleotide sequence ID" value="NZ_JAMQKC010000005.1"/>
</dbReference>
<feature type="transmembrane region" description="Helical" evidence="1">
    <location>
        <begin position="56"/>
        <end position="73"/>
    </location>
</feature>
<dbReference type="AlphaFoldDB" id="A0A9X3WC20"/>
<reference evidence="2" key="1">
    <citation type="submission" date="2022-06" db="EMBL/GenBank/DDBJ databases">
        <title>Aquibacillus sp. a new bacterium isolated from soil saline samples.</title>
        <authorList>
            <person name="Galisteo C."/>
            <person name="De La Haba R."/>
            <person name="Sanchez-Porro C."/>
            <person name="Ventosa A."/>
        </authorList>
    </citation>
    <scope>NUCLEOTIDE SEQUENCE</scope>
    <source>
        <strain evidence="2">3ASR75-54</strain>
    </source>
</reference>
<feature type="transmembrane region" description="Helical" evidence="1">
    <location>
        <begin position="216"/>
        <end position="240"/>
    </location>
</feature>
<sequence length="243" mass="27568">MRRKMYVRTHRTRSPKVFFKLFLLTSLLIFNIMMLSSLVIYFFQASSSLHSQDLETGLIITLILNTMVAITSSDQKLLDYFYLIFTITTMIAIPLVTSFSTYLAGQSNFSFTLLFILLIIGLLMLIEKHRYVRHSFPVYRGSLTFKKVSLLKKLVAATSKLVLITTLGFGVYLGYLSISDQNIILADYAFFFCISLLAITILTLKLIRRLAFVRFLIGTTGITASMLFILSKGAMITILLSPM</sequence>
<feature type="transmembrane region" description="Helical" evidence="1">
    <location>
        <begin position="21"/>
        <end position="44"/>
    </location>
</feature>
<feature type="transmembrane region" description="Helical" evidence="1">
    <location>
        <begin position="109"/>
        <end position="126"/>
    </location>
</feature>